<reference evidence="1" key="1">
    <citation type="submission" date="2021-02" db="EMBL/GenBank/DDBJ databases">
        <authorList>
            <person name="Nowell W R."/>
        </authorList>
    </citation>
    <scope>NUCLEOTIDE SEQUENCE</scope>
</reference>
<dbReference type="AlphaFoldDB" id="A0A815DQD4"/>
<protein>
    <submittedName>
        <fullName evidence="1">Uncharacterized protein</fullName>
    </submittedName>
</protein>
<name>A0A815DQD4_9BILA</name>
<accession>A0A815DQD4</accession>
<evidence type="ECO:0000313" key="3">
    <source>
        <dbReference type="EMBL" id="CAF4133899.1"/>
    </source>
</evidence>
<dbReference type="Proteomes" id="UP000681722">
    <property type="component" value="Unassembled WGS sequence"/>
</dbReference>
<dbReference type="Proteomes" id="UP000663829">
    <property type="component" value="Unassembled WGS sequence"/>
</dbReference>
<evidence type="ECO:0000313" key="5">
    <source>
        <dbReference type="Proteomes" id="UP000663829"/>
    </source>
</evidence>
<dbReference type="Proteomes" id="UP000682733">
    <property type="component" value="Unassembled WGS sequence"/>
</dbReference>
<dbReference type="EMBL" id="CAJNOQ010012618">
    <property type="protein sequence ID" value="CAF1304197.1"/>
    <property type="molecule type" value="Genomic_DNA"/>
</dbReference>
<organism evidence="1 5">
    <name type="scientific">Didymodactylos carnosus</name>
    <dbReference type="NCBI Taxonomy" id="1234261"/>
    <lineage>
        <taxon>Eukaryota</taxon>
        <taxon>Metazoa</taxon>
        <taxon>Spiralia</taxon>
        <taxon>Gnathifera</taxon>
        <taxon>Rotifera</taxon>
        <taxon>Eurotatoria</taxon>
        <taxon>Bdelloidea</taxon>
        <taxon>Philodinida</taxon>
        <taxon>Philodinidae</taxon>
        <taxon>Didymodactylos</taxon>
    </lineage>
</organism>
<sequence length="266" mass="29608">MRTLMRTTGGIPMNANQFFDEGTTRIIENICSTYQLPHAYLFTILLPAIDHHVNNAQVVCTGGVRTNISFYTSIIGYPGSIKSMAVDIIRSACMDVEKLLGIEIDKPYINNSATIESLLNEMKETSCRLFQPWDELNTLISSFGLYRSEKAAYDRSIINTLYNTNQIAGAGHPSEVIESVKNDNEGDGLFGRFLLAAPTPYLPLAEEISDINEDCASLSHFLYIINLLNPAENEYGDPICMVYKYNEAAESIIKGGIIRGFRLIVK</sequence>
<dbReference type="EMBL" id="CAJOBC010038963">
    <property type="protein sequence ID" value="CAF4133899.1"/>
    <property type="molecule type" value="Genomic_DNA"/>
</dbReference>
<feature type="non-terminal residue" evidence="1">
    <location>
        <position position="266"/>
    </location>
</feature>
<gene>
    <name evidence="1" type="ORF">GPM918_LOCUS28672</name>
    <name evidence="2" type="ORF">OVA965_LOCUS39071</name>
    <name evidence="3" type="ORF">SRO942_LOCUS29189</name>
    <name evidence="4" type="ORF">TMI583_LOCUS40326</name>
</gene>
<dbReference type="EMBL" id="CAJOBA010062153">
    <property type="protein sequence ID" value="CAF4336039.1"/>
    <property type="molecule type" value="Genomic_DNA"/>
</dbReference>
<evidence type="ECO:0000313" key="1">
    <source>
        <dbReference type="EMBL" id="CAF1304197.1"/>
    </source>
</evidence>
<comment type="caution">
    <text evidence="1">The sequence shown here is derived from an EMBL/GenBank/DDBJ whole genome shotgun (WGS) entry which is preliminary data.</text>
</comment>
<dbReference type="EMBL" id="CAJNOK010039744">
    <property type="protein sequence ID" value="CAF1546886.1"/>
    <property type="molecule type" value="Genomic_DNA"/>
</dbReference>
<dbReference type="Proteomes" id="UP000677228">
    <property type="component" value="Unassembled WGS sequence"/>
</dbReference>
<evidence type="ECO:0000313" key="4">
    <source>
        <dbReference type="EMBL" id="CAF4336039.1"/>
    </source>
</evidence>
<proteinExistence type="predicted"/>
<keyword evidence="5" id="KW-1185">Reference proteome</keyword>
<evidence type="ECO:0000313" key="2">
    <source>
        <dbReference type="EMBL" id="CAF1546886.1"/>
    </source>
</evidence>
<dbReference type="OrthoDB" id="10054700at2759"/>